<feature type="coiled-coil region" evidence="1">
    <location>
        <begin position="200"/>
        <end position="245"/>
    </location>
</feature>
<dbReference type="GeneID" id="39876683"/>
<evidence type="ECO:0008006" key="5">
    <source>
        <dbReference type="Google" id="ProtNLM"/>
    </source>
</evidence>
<proteinExistence type="predicted"/>
<dbReference type="VEuPathDB" id="PiroplasmaDB:BOVATA_044060"/>
<name>A0A2H6KIT9_9APIC</name>
<sequence length="1670" mass="186226">MSFLHGVLGNIQPKLGLHKDEINNAITSLNLHKHSGKEGFNAAIVKVAEGVNRYNEGVRASNKKVGEEFKKKVSDVLKNDVVAGDANKKIQEAKWHVDKRLEECQSHVKTFNETLNVDKHTDIKQAINDLNPTLALRVNNALKAVSHESDRLKALSDKQKNDLQATTEKITEVMKEHGKEVNCKVTEQVRVLVDYLKGKVEEILKMLEGINKRLQDYVAELGRWFEKANDAIKVAEKKVEAILNQVNGSSKNAFETAATLVQSAAEQMGEAVEQAKKKVAEDVAAALKEVKDVNDYLRYDLTDVKLQVLTGIRTYVKNNLLETINKEVVAIKGKNVMGEKKGLEGIESGVKEYVNAYGDGFEKTVAEWIKDMLGRKPVSFNITSYLGGDTNRFKPEHRDGKTLEEEVKKTISTQISKELVKNVTPMDKSKTTVHENLDAVKTFLTTFASHVDSKFDSISEIVGTIQTTLLTNPDASPNHKSEIDKALRVILPAVAAAARQAAKMLESVALDKTVGTNKTSIAQELDTAHQNTNALVQKLLQVIKQQIAGAGVTDPYDVIGQINSVLNGNIGQDDNTRGATKITLSRLFTNYSQRIKLTVDTKQKLDGAEDESEGTLPKAIGDIHRELTKALLPIDQAYATLFLQVSDINSSVSQLCHAINEAAGRDPKDPQYKDSIKKRLSDLKALINDDVATINGKKHKGLSKIHAELSELRSSLMNGPIKKAQDFIRKEVSTIKLQTLTCIHKYVDQKVTEAENALTAQAQKQYVTSIQAMLKAFCDKVEKDLHGLPEEIAADLEKGHKKFMKLFEDNFVNEVKGIESIIPKSASETESPVSKAANIFKAGFTELFKIFKGNADFKSDYGVIRPSNEGLFKVLNSIIGSLHFNRDLADGLDFFRNKLSTLNPKTFGDGDHPWLLESFRKGFSSLVSELQKAYVSTYSQQKINWDKSKDEEKEKYAKICLTLTPILYQELGELQKGLENGWENYKIYNSSNSNHSLHKLFFSDNGYDVGRPAASPHGELNHRKDFNGDDILTHLNKDTYKLFHTTTQSLPSLSLRSGDQDIPVEQDEEDGVIHTLRDYLNKYFGVCHLYHIDKPRSPCSIYDMSLWLSGLPHNPVYGKLKQQIKTMFEVPDENNPSNKIVKPMNAYPKPFSHEHIHEALKEVTAHAYSLLTGVLGHGDAETFYACDFPTNSLSLKYPSSGAECLDMLLDILRRMFPVLTFLHTKCGLRDKHGGWRDCYYGKYIRSTKFSCNEHVTDKPTCQPNCQANSKANCQPTSPLMSYLNDSLHGHLPHDVTSVGCKSSCNTCPKSPPGMPCLPPLGFRAFSNSTHKGKDLCEVLTKFFDNGKLNTLFNLVPKAPSTLPEHLGFVLSLVNGWAGSAEKHRKTGLQNEIEKKIMDVSIELYKKPVDLTDALRNAYGSSQSGHDAKKHLPAHADVSSVAMTTVCREKKVKLHCAPYMSSLCGGYYTCLPFKHSSTYLSWAIYLPWTFWDLLNNLYNAFCGITCADWGCRGCLRGDKCKSGKHGVVEDEKKADVTCQCTSIVACRGVAPTLYQYGFSFGEASTLNSGSSAKKCKDFCSQLRKVLHSDYFEKLFEECDNFLKEIRWPFMLTLLALWSLSLLYLAHIAVVRLDVLRIRSHLRSPSSHRIAAQSLLAAARVKALANVKYFSP</sequence>
<evidence type="ECO:0000256" key="1">
    <source>
        <dbReference type="SAM" id="Coils"/>
    </source>
</evidence>
<keyword evidence="2" id="KW-0472">Membrane</keyword>
<organism evidence="3 4">
    <name type="scientific">Babesia ovata</name>
    <dbReference type="NCBI Taxonomy" id="189622"/>
    <lineage>
        <taxon>Eukaryota</taxon>
        <taxon>Sar</taxon>
        <taxon>Alveolata</taxon>
        <taxon>Apicomplexa</taxon>
        <taxon>Aconoidasida</taxon>
        <taxon>Piroplasmida</taxon>
        <taxon>Babesiidae</taxon>
        <taxon>Babesia</taxon>
    </lineage>
</organism>
<keyword evidence="2" id="KW-0812">Transmembrane</keyword>
<accession>A0A2H6KIT9</accession>
<dbReference type="SUPFAM" id="SSF58113">
    <property type="entry name" value="Apolipoprotein A-I"/>
    <property type="match status" value="1"/>
</dbReference>
<keyword evidence="1" id="KW-0175">Coiled coil</keyword>
<evidence type="ECO:0000256" key="2">
    <source>
        <dbReference type="SAM" id="Phobius"/>
    </source>
</evidence>
<reference evidence="3 4" key="1">
    <citation type="journal article" date="2017" name="BMC Genomics">
        <title>Whole-genome assembly of Babesia ovata and comparative genomics between closely related pathogens.</title>
        <authorList>
            <person name="Yamagishi J."/>
            <person name="Asada M."/>
            <person name="Hakimi H."/>
            <person name="Tanaka T.Q."/>
            <person name="Sugimoto C."/>
            <person name="Kawazu S."/>
        </authorList>
    </citation>
    <scope>NUCLEOTIDE SEQUENCE [LARGE SCALE GENOMIC DNA]</scope>
    <source>
        <strain evidence="3 4">Miyake</strain>
    </source>
</reference>
<keyword evidence="2" id="KW-1133">Transmembrane helix</keyword>
<dbReference type="RefSeq" id="XP_028869156.1">
    <property type="nucleotide sequence ID" value="XM_029013323.1"/>
</dbReference>
<protein>
    <recommendedName>
        <fullName evidence="5">C3H1-type domain-containing protein</fullName>
    </recommendedName>
</protein>
<evidence type="ECO:0000313" key="4">
    <source>
        <dbReference type="Proteomes" id="UP000236319"/>
    </source>
</evidence>
<dbReference type="Proteomes" id="UP000236319">
    <property type="component" value="Unassembled WGS sequence"/>
</dbReference>
<comment type="caution">
    <text evidence="3">The sequence shown here is derived from an EMBL/GenBank/DDBJ whole genome shotgun (WGS) entry which is preliminary data.</text>
</comment>
<dbReference type="EMBL" id="BDSA01000008">
    <property type="protein sequence ID" value="GBE62913.1"/>
    <property type="molecule type" value="Genomic_DNA"/>
</dbReference>
<dbReference type="OrthoDB" id="5423371at2759"/>
<keyword evidence="4" id="KW-1185">Reference proteome</keyword>
<feature type="transmembrane region" description="Helical" evidence="2">
    <location>
        <begin position="1606"/>
        <end position="1631"/>
    </location>
</feature>
<evidence type="ECO:0000313" key="3">
    <source>
        <dbReference type="EMBL" id="GBE62913.1"/>
    </source>
</evidence>
<gene>
    <name evidence="3" type="ORF">BOVATA_044060</name>
</gene>